<proteinExistence type="predicted"/>
<sequence length="67" mass="7346">MTVTDDKSRNRPRISIDGAGIERRRTAIQALVDQAPPRPDQTPRPFVSAGQDGAEPPRPPAQPFREG</sequence>
<evidence type="ECO:0000313" key="2">
    <source>
        <dbReference type="EMBL" id="GAA3613020.1"/>
    </source>
</evidence>
<feature type="region of interest" description="Disordered" evidence="1">
    <location>
        <begin position="1"/>
        <end position="67"/>
    </location>
</feature>
<dbReference type="EMBL" id="BAABDQ010000049">
    <property type="protein sequence ID" value="GAA3613020.1"/>
    <property type="molecule type" value="Genomic_DNA"/>
</dbReference>
<keyword evidence="3" id="KW-1185">Reference proteome</keyword>
<feature type="compositionally biased region" description="Pro residues" evidence="1">
    <location>
        <begin position="56"/>
        <end position="67"/>
    </location>
</feature>
<organism evidence="2 3">
    <name type="scientific">Nonomuraea rosea</name>
    <dbReference type="NCBI Taxonomy" id="638574"/>
    <lineage>
        <taxon>Bacteria</taxon>
        <taxon>Bacillati</taxon>
        <taxon>Actinomycetota</taxon>
        <taxon>Actinomycetes</taxon>
        <taxon>Streptosporangiales</taxon>
        <taxon>Streptosporangiaceae</taxon>
        <taxon>Nonomuraea</taxon>
    </lineage>
</organism>
<evidence type="ECO:0000313" key="3">
    <source>
        <dbReference type="Proteomes" id="UP001500630"/>
    </source>
</evidence>
<comment type="caution">
    <text evidence="2">The sequence shown here is derived from an EMBL/GenBank/DDBJ whole genome shotgun (WGS) entry which is preliminary data.</text>
</comment>
<gene>
    <name evidence="2" type="ORF">GCM10022419_117560</name>
</gene>
<name>A0ABP6ZN53_9ACTN</name>
<dbReference type="Proteomes" id="UP001500630">
    <property type="component" value="Unassembled WGS sequence"/>
</dbReference>
<evidence type="ECO:0000256" key="1">
    <source>
        <dbReference type="SAM" id="MobiDB-lite"/>
    </source>
</evidence>
<protein>
    <submittedName>
        <fullName evidence="2">Uncharacterized protein</fullName>
    </submittedName>
</protein>
<accession>A0ABP6ZN53</accession>
<reference evidence="3" key="1">
    <citation type="journal article" date="2019" name="Int. J. Syst. Evol. Microbiol.">
        <title>The Global Catalogue of Microorganisms (GCM) 10K type strain sequencing project: providing services to taxonomists for standard genome sequencing and annotation.</title>
        <authorList>
            <consortium name="The Broad Institute Genomics Platform"/>
            <consortium name="The Broad Institute Genome Sequencing Center for Infectious Disease"/>
            <person name="Wu L."/>
            <person name="Ma J."/>
        </authorList>
    </citation>
    <scope>NUCLEOTIDE SEQUENCE [LARGE SCALE GENOMIC DNA]</scope>
    <source>
        <strain evidence="3">JCM 17326</strain>
    </source>
</reference>